<protein>
    <submittedName>
        <fullName evidence="9">ABC transporter permease subunit</fullName>
    </submittedName>
</protein>
<dbReference type="AlphaFoldDB" id="A0A9X4KPX2"/>
<dbReference type="Gene3D" id="1.10.3720.10">
    <property type="entry name" value="MetI-like"/>
    <property type="match status" value="1"/>
</dbReference>
<dbReference type="GO" id="GO:0055085">
    <property type="term" value="P:transmembrane transport"/>
    <property type="evidence" value="ECO:0007669"/>
    <property type="project" value="InterPro"/>
</dbReference>
<dbReference type="InterPro" id="IPR035906">
    <property type="entry name" value="MetI-like_sf"/>
</dbReference>
<name>A0A9X4KPX2_9BACL</name>
<evidence type="ECO:0000313" key="9">
    <source>
        <dbReference type="EMBL" id="MDG0808051.1"/>
    </source>
</evidence>
<keyword evidence="2 7" id="KW-0813">Transport</keyword>
<organism evidence="9 10">
    <name type="scientific">Cohnella rhizosphaerae</name>
    <dbReference type="NCBI Taxonomy" id="1457232"/>
    <lineage>
        <taxon>Bacteria</taxon>
        <taxon>Bacillati</taxon>
        <taxon>Bacillota</taxon>
        <taxon>Bacilli</taxon>
        <taxon>Bacillales</taxon>
        <taxon>Paenibacillaceae</taxon>
        <taxon>Cohnella</taxon>
    </lineage>
</organism>
<dbReference type="CDD" id="cd06261">
    <property type="entry name" value="TM_PBP2"/>
    <property type="match status" value="1"/>
</dbReference>
<comment type="similarity">
    <text evidence="7">Belongs to the binding-protein-dependent transport system permease family.</text>
</comment>
<keyword evidence="5 7" id="KW-1133">Transmembrane helix</keyword>
<feature type="transmembrane region" description="Helical" evidence="7">
    <location>
        <begin position="61"/>
        <end position="81"/>
    </location>
</feature>
<comment type="subcellular location">
    <subcellularLocation>
        <location evidence="1 7">Cell membrane</location>
        <topology evidence="1 7">Multi-pass membrane protein</topology>
    </subcellularLocation>
</comment>
<keyword evidence="10" id="KW-1185">Reference proteome</keyword>
<evidence type="ECO:0000259" key="8">
    <source>
        <dbReference type="PROSITE" id="PS50928"/>
    </source>
</evidence>
<dbReference type="EMBL" id="JAPDIA010000001">
    <property type="protein sequence ID" value="MDG0808051.1"/>
    <property type="molecule type" value="Genomic_DNA"/>
</dbReference>
<evidence type="ECO:0000256" key="1">
    <source>
        <dbReference type="ARBA" id="ARBA00004651"/>
    </source>
</evidence>
<keyword evidence="4 7" id="KW-0812">Transmembrane</keyword>
<feature type="transmembrane region" description="Helical" evidence="7">
    <location>
        <begin position="93"/>
        <end position="117"/>
    </location>
</feature>
<dbReference type="InterPro" id="IPR000515">
    <property type="entry name" value="MetI-like"/>
</dbReference>
<sequence length="288" mass="32639">MTLPGVLLLLVFAYLPMFGIVIAFKNFRVSDGIWGSEWVGFANFRYLFSSSDAWRITFNTLFLNALFIAFGTVAAVALALLMNEIRNRWLNRVLQSFLFFPYLLSWVLVGYIVFALLRMENGLVNNALAALGLPPVNWYMESKYWPAILLLVSVWKSAGYNSIIYLAAMLGINPEYYEAARIDGASKFQQISRIKLPLLAPVLTMMTLLQIGRIFYADFGLFYNVTRDSGMLYETTDVIDTYVFRMLRTVGDIGMASSAGFYQAVVGFLLVLLSNLIVRRMDKDNALF</sequence>
<accession>A0A9X4KPX2</accession>
<dbReference type="Proteomes" id="UP001153404">
    <property type="component" value="Unassembled WGS sequence"/>
</dbReference>
<evidence type="ECO:0000256" key="5">
    <source>
        <dbReference type="ARBA" id="ARBA00022989"/>
    </source>
</evidence>
<keyword evidence="3" id="KW-1003">Cell membrane</keyword>
<dbReference type="PROSITE" id="PS50928">
    <property type="entry name" value="ABC_TM1"/>
    <property type="match status" value="1"/>
</dbReference>
<reference evidence="9" key="1">
    <citation type="submission" date="2022-10" db="EMBL/GenBank/DDBJ databases">
        <title>Comparative genomic analysis of Cohnella hashimotonis sp. nov., isolated from the International Space Station.</title>
        <authorList>
            <person name="Simpson A."/>
            <person name="Venkateswaran K."/>
        </authorList>
    </citation>
    <scope>NUCLEOTIDE SEQUENCE</scope>
    <source>
        <strain evidence="9">DSM 28161</strain>
    </source>
</reference>
<evidence type="ECO:0000256" key="3">
    <source>
        <dbReference type="ARBA" id="ARBA00022475"/>
    </source>
</evidence>
<evidence type="ECO:0000313" key="10">
    <source>
        <dbReference type="Proteomes" id="UP001153404"/>
    </source>
</evidence>
<proteinExistence type="inferred from homology"/>
<feature type="transmembrane region" description="Helical" evidence="7">
    <location>
        <begin position="144"/>
        <end position="168"/>
    </location>
</feature>
<dbReference type="SUPFAM" id="SSF161098">
    <property type="entry name" value="MetI-like"/>
    <property type="match status" value="1"/>
</dbReference>
<gene>
    <name evidence="9" type="ORF">OMP40_00495</name>
</gene>
<evidence type="ECO:0000256" key="6">
    <source>
        <dbReference type="ARBA" id="ARBA00023136"/>
    </source>
</evidence>
<evidence type="ECO:0000256" key="7">
    <source>
        <dbReference type="RuleBase" id="RU363032"/>
    </source>
</evidence>
<evidence type="ECO:0000256" key="2">
    <source>
        <dbReference type="ARBA" id="ARBA00022448"/>
    </source>
</evidence>
<feature type="domain" description="ABC transmembrane type-1" evidence="8">
    <location>
        <begin position="57"/>
        <end position="274"/>
    </location>
</feature>
<dbReference type="Pfam" id="PF00528">
    <property type="entry name" value="BPD_transp_1"/>
    <property type="match status" value="1"/>
</dbReference>
<dbReference type="PANTHER" id="PTHR30193">
    <property type="entry name" value="ABC TRANSPORTER PERMEASE PROTEIN"/>
    <property type="match status" value="1"/>
</dbReference>
<feature type="transmembrane region" description="Helical" evidence="7">
    <location>
        <begin position="196"/>
        <end position="216"/>
    </location>
</feature>
<dbReference type="InterPro" id="IPR051393">
    <property type="entry name" value="ABC_transporter_permease"/>
</dbReference>
<keyword evidence="6 7" id="KW-0472">Membrane</keyword>
<dbReference type="GO" id="GO:0005886">
    <property type="term" value="C:plasma membrane"/>
    <property type="evidence" value="ECO:0007669"/>
    <property type="project" value="UniProtKB-SubCell"/>
</dbReference>
<evidence type="ECO:0000256" key="4">
    <source>
        <dbReference type="ARBA" id="ARBA00022692"/>
    </source>
</evidence>
<dbReference type="PANTHER" id="PTHR30193:SF44">
    <property type="entry name" value="LACTOSE TRANSPORT SYSTEM PERMEASE PROTEIN LACF"/>
    <property type="match status" value="1"/>
</dbReference>
<dbReference type="RefSeq" id="WP_277529166.1">
    <property type="nucleotide sequence ID" value="NZ_JAPDIA010000001.1"/>
</dbReference>
<comment type="caution">
    <text evidence="9">The sequence shown here is derived from an EMBL/GenBank/DDBJ whole genome shotgun (WGS) entry which is preliminary data.</text>
</comment>
<feature type="transmembrane region" description="Helical" evidence="7">
    <location>
        <begin position="260"/>
        <end position="278"/>
    </location>
</feature>